<feature type="repeat" description="ANK" evidence="1">
    <location>
        <begin position="133"/>
        <end position="165"/>
    </location>
</feature>
<organism evidence="4">
    <name type="scientific">Neodiprion lecontei</name>
    <name type="common">Redheaded pine sawfly</name>
    <dbReference type="NCBI Taxonomy" id="441921"/>
    <lineage>
        <taxon>Eukaryota</taxon>
        <taxon>Metazoa</taxon>
        <taxon>Ecdysozoa</taxon>
        <taxon>Arthropoda</taxon>
        <taxon>Hexapoda</taxon>
        <taxon>Insecta</taxon>
        <taxon>Pterygota</taxon>
        <taxon>Neoptera</taxon>
        <taxon>Endopterygota</taxon>
        <taxon>Hymenoptera</taxon>
        <taxon>Tenthredinoidea</taxon>
        <taxon>Diprionidae</taxon>
        <taxon>Diprioninae</taxon>
        <taxon>Neodiprion</taxon>
    </lineage>
</organism>
<keyword evidence="1" id="KW-0040">ANK repeat</keyword>
<keyword evidence="2" id="KW-0472">Membrane</keyword>
<dbReference type="AlphaFoldDB" id="A0A6J0CEP4"/>
<dbReference type="SUPFAM" id="SSF48403">
    <property type="entry name" value="Ankyrin repeat"/>
    <property type="match status" value="1"/>
</dbReference>
<keyword evidence="2" id="KW-0812">Transmembrane</keyword>
<dbReference type="OrthoDB" id="539213at2759"/>
<dbReference type="PROSITE" id="PS50088">
    <property type="entry name" value="ANK_REPEAT"/>
    <property type="match status" value="1"/>
</dbReference>
<name>A0A6J0CEP4_NEOLC</name>
<evidence type="ECO:0000256" key="1">
    <source>
        <dbReference type="PROSITE-ProRule" id="PRU00023"/>
    </source>
</evidence>
<dbReference type="Pfam" id="PF00023">
    <property type="entry name" value="Ank"/>
    <property type="match status" value="1"/>
</dbReference>
<dbReference type="InParanoid" id="A0A6J0CEP4"/>
<feature type="transmembrane region" description="Helical" evidence="2">
    <location>
        <begin position="35"/>
        <end position="54"/>
    </location>
</feature>
<dbReference type="PROSITE" id="PS50297">
    <property type="entry name" value="ANK_REP_REGION"/>
    <property type="match status" value="1"/>
</dbReference>
<reference evidence="4" key="1">
    <citation type="submission" date="2025-08" db="UniProtKB">
        <authorList>
            <consortium name="RefSeq"/>
        </authorList>
    </citation>
    <scope>IDENTIFICATION</scope>
    <source>
        <tissue evidence="4">Thorax and Abdomen</tissue>
    </source>
</reference>
<proteinExistence type="predicted"/>
<keyword evidence="2" id="KW-1133">Transmembrane helix</keyword>
<evidence type="ECO:0000256" key="2">
    <source>
        <dbReference type="SAM" id="Phobius"/>
    </source>
</evidence>
<dbReference type="RefSeq" id="XP_015524865.1">
    <property type="nucleotide sequence ID" value="XM_015669379.2"/>
</dbReference>
<protein>
    <submittedName>
        <fullName evidence="4">Uncharacterized protein LOC107228036 isoform X1</fullName>
    </submittedName>
</protein>
<dbReference type="Gene3D" id="1.25.40.20">
    <property type="entry name" value="Ankyrin repeat-containing domain"/>
    <property type="match status" value="1"/>
</dbReference>
<dbReference type="Proteomes" id="UP000829291">
    <property type="component" value="Chromosome 5"/>
</dbReference>
<dbReference type="GeneID" id="107228036"/>
<dbReference type="InterPro" id="IPR002110">
    <property type="entry name" value="Ankyrin_rpt"/>
</dbReference>
<keyword evidence="3" id="KW-1185">Reference proteome</keyword>
<evidence type="ECO:0000313" key="4">
    <source>
        <dbReference type="RefSeq" id="XP_015524865.1"/>
    </source>
</evidence>
<accession>A0A6J0CEP4</accession>
<gene>
    <name evidence="4" type="primary">LOC107228036</name>
</gene>
<dbReference type="KEGG" id="nlo:107228036"/>
<dbReference type="InterPro" id="IPR036770">
    <property type="entry name" value="Ankyrin_rpt-contain_sf"/>
</dbReference>
<evidence type="ECO:0000313" key="3">
    <source>
        <dbReference type="Proteomes" id="UP000829291"/>
    </source>
</evidence>
<sequence length="261" mass="30038">MNNLRKKIRSYHVTSYEVLFSTLEELLTNNDVTYISLWLVLFIVVLMSSLIILLKRKHDTVFSQPEVAPPELVNRYVDIIHSEDDSSKFINYKKLLAQLHHTASRCYDTCYASKCIRLVRDCPYLINVSLEPSGLTPFQLVCYNGHTCLVEYMLAKGANPWLATQSGENALCLAIYHYLNHPESKDLSCLDVLFNSGCTLDPNSRCFKVILKMATQGCHKRLTEWILVHTKAATYDYRSMSVPLVLENIQVYSKYKPSFRH</sequence>